<proteinExistence type="predicted"/>
<feature type="transmembrane region" description="Helical" evidence="1">
    <location>
        <begin position="179"/>
        <end position="200"/>
    </location>
</feature>
<feature type="transmembrane region" description="Helical" evidence="1">
    <location>
        <begin position="212"/>
        <end position="233"/>
    </location>
</feature>
<feature type="transmembrane region" description="Helical" evidence="1">
    <location>
        <begin position="147"/>
        <end position="167"/>
    </location>
</feature>
<dbReference type="RefSeq" id="WP_088975215.1">
    <property type="nucleotide sequence ID" value="NZ_LT607753.1"/>
</dbReference>
<dbReference type="InterPro" id="IPR010640">
    <property type="entry name" value="Low_temperature_requirement_A"/>
</dbReference>
<feature type="transmembrane region" description="Helical" evidence="1">
    <location>
        <begin position="332"/>
        <end position="353"/>
    </location>
</feature>
<feature type="transmembrane region" description="Helical" evidence="1">
    <location>
        <begin position="293"/>
        <end position="312"/>
    </location>
</feature>
<dbReference type="AlphaFoldDB" id="A0A1C5HKT7"/>
<keyword evidence="1" id="KW-0472">Membrane</keyword>
<feature type="transmembrane region" description="Helical" evidence="1">
    <location>
        <begin position="51"/>
        <end position="69"/>
    </location>
</feature>
<organism evidence="2 3">
    <name type="scientific">Micromonospora coxensis</name>
    <dbReference type="NCBI Taxonomy" id="356852"/>
    <lineage>
        <taxon>Bacteria</taxon>
        <taxon>Bacillati</taxon>
        <taxon>Actinomycetota</taxon>
        <taxon>Actinomycetes</taxon>
        <taxon>Micromonosporales</taxon>
        <taxon>Micromonosporaceae</taxon>
        <taxon>Micromonospora</taxon>
    </lineage>
</organism>
<feature type="transmembrane region" description="Helical" evidence="1">
    <location>
        <begin position="26"/>
        <end position="45"/>
    </location>
</feature>
<gene>
    <name evidence="2" type="ORF">GA0070614_1453</name>
</gene>
<feature type="transmembrane region" description="Helical" evidence="1">
    <location>
        <begin position="81"/>
        <end position="101"/>
    </location>
</feature>
<keyword evidence="3" id="KW-1185">Reference proteome</keyword>
<reference evidence="3" key="1">
    <citation type="submission" date="2016-06" db="EMBL/GenBank/DDBJ databases">
        <authorList>
            <person name="Varghese N."/>
            <person name="Submissions Spin"/>
        </authorList>
    </citation>
    <scope>NUCLEOTIDE SEQUENCE [LARGE SCALE GENOMIC DNA]</scope>
    <source>
        <strain evidence="3">DSM 45161</strain>
    </source>
</reference>
<keyword evidence="1" id="KW-1133">Transmembrane helix</keyword>
<evidence type="ECO:0000313" key="2">
    <source>
        <dbReference type="EMBL" id="SCG46588.1"/>
    </source>
</evidence>
<dbReference type="EMBL" id="LT607753">
    <property type="protein sequence ID" value="SCG46588.1"/>
    <property type="molecule type" value="Genomic_DNA"/>
</dbReference>
<feature type="transmembrane region" description="Helical" evidence="1">
    <location>
        <begin position="360"/>
        <end position="379"/>
    </location>
</feature>
<name>A0A1C5HKT7_9ACTN</name>
<accession>A0A1C5HKT7</accession>
<dbReference type="PANTHER" id="PTHR36840">
    <property type="entry name" value="BLL5714 PROTEIN"/>
    <property type="match status" value="1"/>
</dbReference>
<feature type="transmembrane region" description="Helical" evidence="1">
    <location>
        <begin position="385"/>
        <end position="405"/>
    </location>
</feature>
<dbReference type="PANTHER" id="PTHR36840:SF1">
    <property type="entry name" value="BLL5714 PROTEIN"/>
    <property type="match status" value="1"/>
</dbReference>
<evidence type="ECO:0000256" key="1">
    <source>
        <dbReference type="SAM" id="Phobius"/>
    </source>
</evidence>
<feature type="transmembrane region" description="Helical" evidence="1">
    <location>
        <begin position="116"/>
        <end position="138"/>
    </location>
</feature>
<evidence type="ECO:0000313" key="3">
    <source>
        <dbReference type="Proteomes" id="UP000198215"/>
    </source>
</evidence>
<keyword evidence="1" id="KW-0812">Transmembrane</keyword>
<protein>
    <submittedName>
        <fullName evidence="2">Low temperature requirement protein LtrA</fullName>
    </submittedName>
</protein>
<dbReference type="Proteomes" id="UP000198215">
    <property type="component" value="Chromosome I"/>
</dbReference>
<sequence>MGDGGGRRTRGWRPGAPGSRTSRLELYYDLVFVFAFLTVTSVTSARATVPGLVSALLVLSLLWWCWTGFTGLGNAVRTDRGVLPAVGFLTLAATFLLALVMPKAFVDRPGGLDGPLVFAGCYFLIRALQLGVFGWVAWGDPVRFRRWVLLAALPVIATGFLVVAALVPHRLAEGDTQRFIRLALWLAALLTEYVGGVTLGRRQWVVLSAGHWAERHALIVLVALGESIIALGFGPRFATELSLTWSVVVGAVLGIAVASALWWAYFDTLALAVEQALHRTREPVARARLARDAYTYLHLPMITGIIMFALGLKDLLAEGADPQTPTWGPPLGAYWVSVLWGGVALYLLALAACGLRALRALRWPPVVGALLLVVLAPVGARVPELVSLAMLALVCVATVVTQTVTDGELRRQVRRVAEEEEHAAEIEHTRWRGRHL</sequence>
<feature type="transmembrane region" description="Helical" evidence="1">
    <location>
        <begin position="245"/>
        <end position="272"/>
    </location>
</feature>
<dbReference type="OrthoDB" id="7698234at2"/>
<dbReference type="Pfam" id="PF06772">
    <property type="entry name" value="LtrA"/>
    <property type="match status" value="1"/>
</dbReference>